<sequence length="247" mass="26601">MSGYSATSADAAVLHRRERHRLLRMRHERRRADYLAGRRAAKAAVTQLCGMADPTTIWVEPGALHQPVLGGPGTDGVAVSLAHSQHLGAAVAFDVAHPVGIDLERVDPARAGILQSTLTPGEREITAGLPLAALTAATAVWTAKEALAKFLRVGLSIDLSLLEVASWRIEGEWWRLEYRHVVSLKALVLVVDDWVLALCLPARSTVSTPELSHSLAAALLDDISRALPPGAAVRVPAVDRPTERKWP</sequence>
<protein>
    <submittedName>
        <fullName evidence="3">4'-phosphopantetheinyl transferase superfamily protein</fullName>
    </submittedName>
</protein>
<dbReference type="Pfam" id="PF01648">
    <property type="entry name" value="ACPS"/>
    <property type="match status" value="1"/>
</dbReference>
<keyword evidence="1 3" id="KW-0808">Transferase</keyword>
<evidence type="ECO:0000313" key="3">
    <source>
        <dbReference type="EMBL" id="MBM0276217.1"/>
    </source>
</evidence>
<name>A0ABS1YFN4_9ACTN</name>
<evidence type="ECO:0000256" key="1">
    <source>
        <dbReference type="ARBA" id="ARBA00022679"/>
    </source>
</evidence>
<proteinExistence type="predicted"/>
<dbReference type="InterPro" id="IPR003542">
    <property type="entry name" value="Enbac_synth_compD-like"/>
</dbReference>
<dbReference type="EMBL" id="JAEVHL010000047">
    <property type="protein sequence ID" value="MBM0276217.1"/>
    <property type="molecule type" value="Genomic_DNA"/>
</dbReference>
<dbReference type="InterPro" id="IPR008278">
    <property type="entry name" value="4-PPantetheinyl_Trfase_dom"/>
</dbReference>
<gene>
    <name evidence="3" type="ORF">JM949_12580</name>
</gene>
<reference evidence="3 4" key="1">
    <citation type="submission" date="2021-01" db="EMBL/GenBank/DDBJ databases">
        <title>Draft genome sequence of Micromonospora sp. strain STR1s_6.</title>
        <authorList>
            <person name="Karlyshev A."/>
            <person name="Jawad R."/>
        </authorList>
    </citation>
    <scope>NUCLEOTIDE SEQUENCE [LARGE SCALE GENOMIC DNA]</scope>
    <source>
        <strain evidence="3 4">STR1S-6</strain>
    </source>
</reference>
<dbReference type="InterPro" id="IPR037143">
    <property type="entry name" value="4-PPantetheinyl_Trfase_dom_sf"/>
</dbReference>
<dbReference type="RefSeq" id="WP_203148624.1">
    <property type="nucleotide sequence ID" value="NZ_JAEVHL010000047.1"/>
</dbReference>
<dbReference type="Gene3D" id="3.90.470.20">
    <property type="entry name" value="4'-phosphopantetheinyl transferase domain"/>
    <property type="match status" value="2"/>
</dbReference>
<evidence type="ECO:0000259" key="2">
    <source>
        <dbReference type="Pfam" id="PF01648"/>
    </source>
</evidence>
<dbReference type="GO" id="GO:0016740">
    <property type="term" value="F:transferase activity"/>
    <property type="evidence" value="ECO:0007669"/>
    <property type="project" value="UniProtKB-KW"/>
</dbReference>
<evidence type="ECO:0000313" key="4">
    <source>
        <dbReference type="Proteomes" id="UP000622245"/>
    </source>
</evidence>
<comment type="caution">
    <text evidence="3">The sequence shown here is derived from an EMBL/GenBank/DDBJ whole genome shotgun (WGS) entry which is preliminary data.</text>
</comment>
<feature type="domain" description="4'-phosphopantetheinyl transferase" evidence="2">
    <location>
        <begin position="98"/>
        <end position="199"/>
    </location>
</feature>
<dbReference type="SUPFAM" id="SSF56214">
    <property type="entry name" value="4'-phosphopantetheinyl transferase"/>
    <property type="match status" value="2"/>
</dbReference>
<organism evidence="3 4">
    <name type="scientific">Micromonospora tarensis</name>
    <dbReference type="NCBI Taxonomy" id="2806100"/>
    <lineage>
        <taxon>Bacteria</taxon>
        <taxon>Bacillati</taxon>
        <taxon>Actinomycetota</taxon>
        <taxon>Actinomycetes</taxon>
        <taxon>Micromonosporales</taxon>
        <taxon>Micromonosporaceae</taxon>
        <taxon>Micromonospora</taxon>
    </lineage>
</organism>
<dbReference type="PANTHER" id="PTHR38096">
    <property type="entry name" value="ENTEROBACTIN SYNTHASE COMPONENT D"/>
    <property type="match status" value="1"/>
</dbReference>
<dbReference type="Proteomes" id="UP000622245">
    <property type="component" value="Unassembled WGS sequence"/>
</dbReference>
<keyword evidence="4" id="KW-1185">Reference proteome</keyword>
<accession>A0ABS1YFN4</accession>
<dbReference type="PANTHER" id="PTHR38096:SF1">
    <property type="entry name" value="ENTEROBACTIN SYNTHASE COMPONENT D"/>
    <property type="match status" value="1"/>
</dbReference>